<reference evidence="2 3" key="1">
    <citation type="journal article" date="2016" name="Nat. Commun.">
        <title>Thousands of microbial genomes shed light on interconnected biogeochemical processes in an aquifer system.</title>
        <authorList>
            <person name="Anantharaman K."/>
            <person name="Brown C.T."/>
            <person name="Hug L.A."/>
            <person name="Sharon I."/>
            <person name="Castelle C.J."/>
            <person name="Probst A.J."/>
            <person name="Thomas B.C."/>
            <person name="Singh A."/>
            <person name="Wilkins M.J."/>
            <person name="Karaoz U."/>
            <person name="Brodie E.L."/>
            <person name="Williams K.H."/>
            <person name="Hubbard S.S."/>
            <person name="Banfield J.F."/>
        </authorList>
    </citation>
    <scope>NUCLEOTIDE SEQUENCE [LARGE SCALE GENOMIC DNA]</scope>
</reference>
<evidence type="ECO:0000313" key="2">
    <source>
        <dbReference type="EMBL" id="OGY35813.1"/>
    </source>
</evidence>
<dbReference type="Proteomes" id="UP000177941">
    <property type="component" value="Unassembled WGS sequence"/>
</dbReference>
<proteinExistence type="predicted"/>
<feature type="transmembrane region" description="Helical" evidence="1">
    <location>
        <begin position="72"/>
        <end position="92"/>
    </location>
</feature>
<feature type="transmembrane region" description="Helical" evidence="1">
    <location>
        <begin position="29"/>
        <end position="52"/>
    </location>
</feature>
<organism evidence="2 3">
    <name type="scientific">Candidatus Andersenbacteria bacterium RIFCSPHIGHO2_12_FULL_45_11b</name>
    <dbReference type="NCBI Taxonomy" id="1797282"/>
    <lineage>
        <taxon>Bacteria</taxon>
        <taxon>Candidatus Anderseniibacteriota</taxon>
    </lineage>
</organism>
<evidence type="ECO:0000313" key="3">
    <source>
        <dbReference type="Proteomes" id="UP000177941"/>
    </source>
</evidence>
<accession>A0A1G1X758</accession>
<evidence type="ECO:0000256" key="1">
    <source>
        <dbReference type="SAM" id="Phobius"/>
    </source>
</evidence>
<protein>
    <recommendedName>
        <fullName evidence="4">DUF1003 domain-containing protein</fullName>
    </recommendedName>
</protein>
<comment type="caution">
    <text evidence="2">The sequence shown here is derived from an EMBL/GenBank/DDBJ whole genome shotgun (WGS) entry which is preliminary data.</text>
</comment>
<keyword evidence="1" id="KW-0812">Transmembrane</keyword>
<dbReference type="Pfam" id="PF06210">
    <property type="entry name" value="DUF1003"/>
    <property type="match status" value="1"/>
</dbReference>
<keyword evidence="1" id="KW-0472">Membrane</keyword>
<dbReference type="PANTHER" id="PTHR41386">
    <property type="entry name" value="INTEGRAL MEMBRANE PROTEIN-RELATED"/>
    <property type="match status" value="1"/>
</dbReference>
<dbReference type="EMBL" id="MHHS01000045">
    <property type="protein sequence ID" value="OGY35813.1"/>
    <property type="molecule type" value="Genomic_DNA"/>
</dbReference>
<evidence type="ECO:0008006" key="4">
    <source>
        <dbReference type="Google" id="ProtNLM"/>
    </source>
</evidence>
<dbReference type="PANTHER" id="PTHR41386:SF1">
    <property type="entry name" value="MEMBRANE PROTEIN"/>
    <property type="match status" value="1"/>
</dbReference>
<gene>
    <name evidence="2" type="ORF">A3E36_03625</name>
</gene>
<dbReference type="AlphaFoldDB" id="A0A1G1X758"/>
<dbReference type="InterPro" id="IPR010406">
    <property type="entry name" value="DUF1003"/>
</dbReference>
<keyword evidence="1" id="KW-1133">Transmembrane helix</keyword>
<name>A0A1G1X758_9BACT</name>
<sequence>MYTDDFEFVSKVRNVNVEHYENLPVLGRLALISTNLVGSMGFFFIICAWTFLWILWNTYAPASVRFDPFPGFVLWLFVSNVLQLVLLPLVMVGQNLQSRHAEARAEADFELNVQAEKEIKVLLGHVEKQNSLILEILRRLDESEGSR</sequence>